<organism evidence="2 3">
    <name type="scientific">Corynebacterium marambiense</name>
    <dbReference type="NCBI Taxonomy" id="2765364"/>
    <lineage>
        <taxon>Bacteria</taxon>
        <taxon>Bacillati</taxon>
        <taxon>Actinomycetota</taxon>
        <taxon>Actinomycetes</taxon>
        <taxon>Mycobacteriales</taxon>
        <taxon>Corynebacteriaceae</taxon>
        <taxon>Corynebacterium</taxon>
    </lineage>
</organism>
<reference evidence="2 3" key="1">
    <citation type="submission" date="2020-12" db="EMBL/GenBank/DDBJ databases">
        <title>Genome public.</title>
        <authorList>
            <person name="Sun Q."/>
        </authorList>
    </citation>
    <scope>NUCLEOTIDE SEQUENCE [LARGE SCALE GENOMIC DNA]</scope>
    <source>
        <strain evidence="2 3">CCM 8864</strain>
    </source>
</reference>
<name>A0ABS0VSX4_9CORY</name>
<dbReference type="RefSeq" id="WP_198735266.1">
    <property type="nucleotide sequence ID" value="NZ_JAEIOT010000004.1"/>
</dbReference>
<dbReference type="Proteomes" id="UP000625574">
    <property type="component" value="Unassembled WGS sequence"/>
</dbReference>
<gene>
    <name evidence="2" type="ORF">JDV76_02530</name>
</gene>
<keyword evidence="1" id="KW-0472">Membrane</keyword>
<keyword evidence="1" id="KW-0812">Transmembrane</keyword>
<dbReference type="EMBL" id="JAEIOT010000004">
    <property type="protein sequence ID" value="MBI8999852.1"/>
    <property type="molecule type" value="Genomic_DNA"/>
</dbReference>
<evidence type="ECO:0000313" key="3">
    <source>
        <dbReference type="Proteomes" id="UP000625574"/>
    </source>
</evidence>
<dbReference type="InterPro" id="IPR025962">
    <property type="entry name" value="SdpI/YhfL"/>
</dbReference>
<protein>
    <submittedName>
        <fullName evidence="2">SdpI family protein</fullName>
    </submittedName>
</protein>
<keyword evidence="3" id="KW-1185">Reference proteome</keyword>
<accession>A0ABS0VSX4</accession>
<sequence length="158" mass="15650">MIVISIVLLVLALLILVTGVLGWTGKLPGNPVLGIRVAEVRKSEEVWTLAHRAAGPLWIAGGTLTLVGTVTSIGASGWMWLLPAIATIAGLVFVGAGAGLGARIAAAADVAANQNAEASGGCSVGGECCGGGGTDDQPASPDVDLDALRRAASRADGN</sequence>
<proteinExistence type="predicted"/>
<comment type="caution">
    <text evidence="2">The sequence shown here is derived from an EMBL/GenBank/DDBJ whole genome shotgun (WGS) entry which is preliminary data.</text>
</comment>
<dbReference type="Pfam" id="PF13630">
    <property type="entry name" value="SdpI"/>
    <property type="match status" value="1"/>
</dbReference>
<evidence type="ECO:0000313" key="2">
    <source>
        <dbReference type="EMBL" id="MBI8999852.1"/>
    </source>
</evidence>
<feature type="transmembrane region" description="Helical" evidence="1">
    <location>
        <begin position="78"/>
        <end position="100"/>
    </location>
</feature>
<keyword evidence="1" id="KW-1133">Transmembrane helix</keyword>
<evidence type="ECO:0000256" key="1">
    <source>
        <dbReference type="SAM" id="Phobius"/>
    </source>
</evidence>